<dbReference type="Pfam" id="PF00343">
    <property type="entry name" value="Phosphorylase"/>
    <property type="match status" value="1"/>
</dbReference>
<protein>
    <submittedName>
        <fullName evidence="2">Glutamine synthetase type I</fullName>
    </submittedName>
</protein>
<organism evidence="2 3">
    <name type="scientific">Artemisia annua</name>
    <name type="common">Sweet wormwood</name>
    <dbReference type="NCBI Taxonomy" id="35608"/>
    <lineage>
        <taxon>Eukaryota</taxon>
        <taxon>Viridiplantae</taxon>
        <taxon>Streptophyta</taxon>
        <taxon>Embryophyta</taxon>
        <taxon>Tracheophyta</taxon>
        <taxon>Spermatophyta</taxon>
        <taxon>Magnoliopsida</taxon>
        <taxon>eudicotyledons</taxon>
        <taxon>Gunneridae</taxon>
        <taxon>Pentapetalae</taxon>
        <taxon>asterids</taxon>
        <taxon>campanulids</taxon>
        <taxon>Asterales</taxon>
        <taxon>Asteraceae</taxon>
        <taxon>Asteroideae</taxon>
        <taxon>Anthemideae</taxon>
        <taxon>Artemisiinae</taxon>
        <taxon>Artemisia</taxon>
    </lineage>
</organism>
<dbReference type="STRING" id="35608.A0A2U1L8T0"/>
<proteinExistence type="inferred from homology"/>
<dbReference type="Proteomes" id="UP000245207">
    <property type="component" value="Unassembled WGS sequence"/>
</dbReference>
<dbReference type="InterPro" id="IPR000811">
    <property type="entry name" value="Glyco_trans_35"/>
</dbReference>
<keyword evidence="3" id="KW-1185">Reference proteome</keyword>
<dbReference type="AlphaFoldDB" id="A0A2U1L8T0"/>
<dbReference type="GO" id="GO:0005975">
    <property type="term" value="P:carbohydrate metabolic process"/>
    <property type="evidence" value="ECO:0007669"/>
    <property type="project" value="InterPro"/>
</dbReference>
<reference evidence="2 3" key="1">
    <citation type="journal article" date="2018" name="Mol. Plant">
        <title>The genome of Artemisia annua provides insight into the evolution of Asteraceae family and artemisinin biosynthesis.</title>
        <authorList>
            <person name="Shen Q."/>
            <person name="Zhang L."/>
            <person name="Liao Z."/>
            <person name="Wang S."/>
            <person name="Yan T."/>
            <person name="Shi P."/>
            <person name="Liu M."/>
            <person name="Fu X."/>
            <person name="Pan Q."/>
            <person name="Wang Y."/>
            <person name="Lv Z."/>
            <person name="Lu X."/>
            <person name="Zhang F."/>
            <person name="Jiang W."/>
            <person name="Ma Y."/>
            <person name="Chen M."/>
            <person name="Hao X."/>
            <person name="Li L."/>
            <person name="Tang Y."/>
            <person name="Lv G."/>
            <person name="Zhou Y."/>
            <person name="Sun X."/>
            <person name="Brodelius P.E."/>
            <person name="Rose J.K.C."/>
            <person name="Tang K."/>
        </authorList>
    </citation>
    <scope>NUCLEOTIDE SEQUENCE [LARGE SCALE GENOMIC DNA]</scope>
    <source>
        <strain evidence="3">cv. Huhao1</strain>
        <tissue evidence="2">Leaf</tissue>
    </source>
</reference>
<accession>A0A2U1L8T0</accession>
<comment type="caution">
    <text evidence="2">The sequence shown here is derived from an EMBL/GenBank/DDBJ whole genome shotgun (WGS) entry which is preliminary data.</text>
</comment>
<dbReference type="SUPFAM" id="SSF53756">
    <property type="entry name" value="UDP-Glycosyltransferase/glycogen phosphorylase"/>
    <property type="match status" value="1"/>
</dbReference>
<comment type="similarity">
    <text evidence="1">Belongs to the glycogen phosphorylase family.</text>
</comment>
<sequence length="181" mass="20413">MYNGNSIGSVIRRTGLAASVYLIWQERNWRLFSDQKMNVDELYKQFYETIRMRLLSLKVKPSKAVIQVQQEWDMQSTKKQSKKGALKSATKFRICASVETINRVEDLLNLDVSGQIWAANQGPVEYPYELLKWNYDGSSTGQAPREDSEEPDAALGNGGLGRLASCSLDSLAPLKYPAWSV</sequence>
<name>A0A2U1L8T0_ARTAN</name>
<evidence type="ECO:0000256" key="1">
    <source>
        <dbReference type="ARBA" id="ARBA00006047"/>
    </source>
</evidence>
<dbReference type="EMBL" id="PKPP01010775">
    <property type="protein sequence ID" value="PWA45425.1"/>
    <property type="molecule type" value="Genomic_DNA"/>
</dbReference>
<gene>
    <name evidence="2" type="ORF">CTI12_AA517840</name>
</gene>
<dbReference type="GO" id="GO:0008184">
    <property type="term" value="F:glycogen phosphorylase activity"/>
    <property type="evidence" value="ECO:0007669"/>
    <property type="project" value="InterPro"/>
</dbReference>
<evidence type="ECO:0000313" key="3">
    <source>
        <dbReference type="Proteomes" id="UP000245207"/>
    </source>
</evidence>
<evidence type="ECO:0000313" key="2">
    <source>
        <dbReference type="EMBL" id="PWA45425.1"/>
    </source>
</evidence>
<dbReference type="Gene3D" id="3.40.50.2000">
    <property type="entry name" value="Glycogen Phosphorylase B"/>
    <property type="match status" value="1"/>
</dbReference>